<gene>
    <name evidence="8" type="ORF">POM88_016477</name>
</gene>
<name>A0AAD8ILT1_9APIA</name>
<evidence type="ECO:0000256" key="6">
    <source>
        <dbReference type="SAM" id="MobiDB-lite"/>
    </source>
</evidence>
<dbReference type="PROSITE" id="PS51903">
    <property type="entry name" value="CLP_R"/>
    <property type="match status" value="1"/>
</dbReference>
<comment type="similarity">
    <text evidence="1">Belongs to the ClpA/ClpB family.</text>
</comment>
<dbReference type="GO" id="GO:0005524">
    <property type="term" value="F:ATP binding"/>
    <property type="evidence" value="ECO:0007669"/>
    <property type="project" value="InterPro"/>
</dbReference>
<dbReference type="InterPro" id="IPR058680">
    <property type="entry name" value="NBD_SMAX1-like"/>
</dbReference>
<organism evidence="8 9">
    <name type="scientific">Heracleum sosnowskyi</name>
    <dbReference type="NCBI Taxonomy" id="360622"/>
    <lineage>
        <taxon>Eukaryota</taxon>
        <taxon>Viridiplantae</taxon>
        <taxon>Streptophyta</taxon>
        <taxon>Embryophyta</taxon>
        <taxon>Tracheophyta</taxon>
        <taxon>Spermatophyta</taxon>
        <taxon>Magnoliopsida</taxon>
        <taxon>eudicotyledons</taxon>
        <taxon>Gunneridae</taxon>
        <taxon>Pentapetalae</taxon>
        <taxon>asterids</taxon>
        <taxon>campanulids</taxon>
        <taxon>Apiales</taxon>
        <taxon>Apiaceae</taxon>
        <taxon>Apioideae</taxon>
        <taxon>apioid superclade</taxon>
        <taxon>Tordylieae</taxon>
        <taxon>Tordyliinae</taxon>
        <taxon>Heracleum</taxon>
    </lineage>
</organism>
<evidence type="ECO:0000256" key="2">
    <source>
        <dbReference type="ARBA" id="ARBA00022737"/>
    </source>
</evidence>
<evidence type="ECO:0000256" key="5">
    <source>
        <dbReference type="PROSITE-ProRule" id="PRU01251"/>
    </source>
</evidence>
<evidence type="ECO:0000256" key="1">
    <source>
        <dbReference type="ARBA" id="ARBA00008675"/>
    </source>
</evidence>
<dbReference type="AlphaFoldDB" id="A0AAD8ILT1"/>
<protein>
    <submittedName>
        <fullName evidence="8">Butenolide signaling repressing protein-like</fullName>
    </submittedName>
</protein>
<dbReference type="Gene3D" id="3.40.50.300">
    <property type="entry name" value="P-loop containing nucleotide triphosphate hydrolases"/>
    <property type="match status" value="1"/>
</dbReference>
<dbReference type="InterPro" id="IPR027417">
    <property type="entry name" value="P-loop_NTPase"/>
</dbReference>
<dbReference type="Pfam" id="PF07724">
    <property type="entry name" value="AAA_2"/>
    <property type="match status" value="1"/>
</dbReference>
<evidence type="ECO:0000259" key="7">
    <source>
        <dbReference type="PROSITE" id="PS51903"/>
    </source>
</evidence>
<dbReference type="GO" id="GO:0016887">
    <property type="term" value="F:ATP hydrolysis activity"/>
    <property type="evidence" value="ECO:0007669"/>
    <property type="project" value="InterPro"/>
</dbReference>
<dbReference type="FunFam" id="1.10.1780.10:FF:000005">
    <property type="entry name" value="protein SUPPRESSOR OF MAX2 1"/>
    <property type="match status" value="1"/>
</dbReference>
<comment type="caution">
    <text evidence="8">The sequence shown here is derived from an EMBL/GenBank/DDBJ whole genome shotgun (WGS) entry which is preliminary data.</text>
</comment>
<accession>A0AAD8ILT1</accession>
<reference evidence="8" key="2">
    <citation type="submission" date="2023-05" db="EMBL/GenBank/DDBJ databases">
        <authorList>
            <person name="Schelkunov M.I."/>
        </authorList>
    </citation>
    <scope>NUCLEOTIDE SEQUENCE</scope>
    <source>
        <strain evidence="8">Hsosn_3</strain>
        <tissue evidence="8">Leaf</tissue>
    </source>
</reference>
<dbReference type="Pfam" id="PF26587">
    <property type="entry name" value="AAA_lid_SMAX1"/>
    <property type="match status" value="1"/>
</dbReference>
<evidence type="ECO:0000256" key="4">
    <source>
        <dbReference type="ARBA" id="ARBA00023163"/>
    </source>
</evidence>
<dbReference type="EMBL" id="JAUIZM010000004">
    <property type="protein sequence ID" value="KAK1388299.1"/>
    <property type="molecule type" value="Genomic_DNA"/>
</dbReference>
<dbReference type="InterPro" id="IPR058954">
    <property type="entry name" value="AAA_lid_SMAX1"/>
</dbReference>
<proteinExistence type="inferred from homology"/>
<dbReference type="PANTHER" id="PTHR43572:SF13">
    <property type="entry name" value="PROTEIN SUPPRESSOR OF MAX2 1"/>
    <property type="match status" value="1"/>
</dbReference>
<keyword evidence="2 5" id="KW-0677">Repeat</keyword>
<feature type="domain" description="Clp R" evidence="7">
    <location>
        <begin position="8"/>
        <end position="168"/>
    </location>
</feature>
<feature type="region of interest" description="Disordered" evidence="6">
    <location>
        <begin position="629"/>
        <end position="653"/>
    </location>
</feature>
<dbReference type="SUPFAM" id="SSF52540">
    <property type="entry name" value="P-loop containing nucleoside triphosphate hydrolases"/>
    <property type="match status" value="1"/>
</dbReference>
<dbReference type="InterPro" id="IPR004176">
    <property type="entry name" value="Clp_R_N"/>
</dbReference>
<dbReference type="CDD" id="cd19499">
    <property type="entry name" value="RecA-like_ClpB_Hsp104-like"/>
    <property type="match status" value="1"/>
</dbReference>
<dbReference type="Gene3D" id="1.10.1780.10">
    <property type="entry name" value="Clp, N-terminal domain"/>
    <property type="match status" value="1"/>
</dbReference>
<dbReference type="SUPFAM" id="SSF81923">
    <property type="entry name" value="Double Clp-N motif"/>
    <property type="match status" value="1"/>
</dbReference>
<dbReference type="InterPro" id="IPR036628">
    <property type="entry name" value="Clp_N_dom_sf"/>
</dbReference>
<dbReference type="Pfam" id="PF23569">
    <property type="entry name" value="NBD_SMAX1"/>
    <property type="match status" value="1"/>
</dbReference>
<keyword evidence="4" id="KW-0804">Transcription</keyword>
<keyword evidence="3" id="KW-0805">Transcription regulation</keyword>
<evidence type="ECO:0000256" key="3">
    <source>
        <dbReference type="ARBA" id="ARBA00023015"/>
    </source>
</evidence>
<evidence type="ECO:0000313" key="8">
    <source>
        <dbReference type="EMBL" id="KAK1388299.1"/>
    </source>
</evidence>
<dbReference type="Proteomes" id="UP001237642">
    <property type="component" value="Unassembled WGS sequence"/>
</dbReference>
<dbReference type="InterPro" id="IPR003959">
    <property type="entry name" value="ATPase_AAA_core"/>
</dbReference>
<dbReference type="PANTHER" id="PTHR43572">
    <property type="entry name" value="CHAPERONE PROTEIN CLPD, CHLOROPLASTIC"/>
    <property type="match status" value="1"/>
</dbReference>
<dbReference type="InterPro" id="IPR051650">
    <property type="entry name" value="SL_signaling_regulator"/>
</dbReference>
<sequence length="1089" mass="119665">MRGGVSTIQQTLMPDAASVLNHSIAEAGRRNHGQTTPLHVAATLLASPSGYLRQACIRSHPNSSHPLQCRALELCFSVALERLPSANNMSPGDEPPISNALMAALKRAQAHQRRGCPEQQQQPLLAVKVELEQLIISILDDPSVSRVMREASFSSPAVKATIEQSLMNSTTSGNGNTTAIGVGFRSNLNPTPMVIQMTPGVSSVSNRNLYLNPRLHQGSLGNQGNLGNRVGSNNSDQRNEDVKKVIDILLRSSRKRNPVLVGDSEPEIVIKEVLKRIEGGEFREGVLKNVEVIQIDKDLGLDKSQIPAKIEELGGIIEGRIGDLNSDRGVVLNLGDLKWLVEQPVGIGVPGAGGVVQQQQVVSEIGRVAVAEMAKLIARFSDRRVWLIGTATCESYLRCQVYHQSMENDWDLQAVPIASRSMFSRLGSNGILSSSVESLNPLKSFATSATPTPRYISENTDPARKVTCCPQCTENYEQDLAKLVAKEFEKSSSEVKIQEAQPGLPQWLKNAKTLASDIKTTDQLQPRDQQLEYKQKREELQKKWNDTCLQLHSSYHRNPVPERITPTALNLTGLGLYNPKLLARQPFQAKSQHTRNIENPLQLNSHQILSEPSQMKLQQTRGLGASLQLHSNDVGSQPSQQTSSPPRSPVRTDLVLGPTKIAETIPRKINDEPIVKDFLGSLSSEPQAKFNQLLNNKFADALDADSFKKLLKGLMEKAWWQPEAASAVATTVTQCKLGHGKQRGAGSKGNIWLLFTGPDRVAKKKMASVLAEHVCGTSPVRICLGSRREDEEVDVGFRGKTALDRIAEAVRRSPFSVIMLEDIDEADMLLRGSIKRAMERGRLTNSYGREIGLGNVIFILTGNWSAGNLKNTDSGRFLDENNLASGASCGWQLRLSMVGKSAKRRASWLHDKDRQTRARKEMSSGLCLDLNQAADAEDDGSNNSSGLTNDQETELSLDNNQFSVTSVPHELVSSADAAITFKPANFEHIQREIEKTITKTFLNILDDTSSLEIHEDALQKILGGLWFGQTSLQDWAERVLVPTFRQLTSCSTLEGSMYRLEIDEMGSGRGSDNEWLPSRVSVMVNGLPE</sequence>
<evidence type="ECO:0000313" key="9">
    <source>
        <dbReference type="Proteomes" id="UP001237642"/>
    </source>
</evidence>
<reference evidence="8" key="1">
    <citation type="submission" date="2023-02" db="EMBL/GenBank/DDBJ databases">
        <title>Genome of toxic invasive species Heracleum sosnowskyi carries increased number of genes despite the absence of recent whole-genome duplications.</title>
        <authorList>
            <person name="Schelkunov M."/>
            <person name="Shtratnikova V."/>
            <person name="Makarenko M."/>
            <person name="Klepikova A."/>
            <person name="Omelchenko D."/>
            <person name="Novikova G."/>
            <person name="Obukhova E."/>
            <person name="Bogdanov V."/>
            <person name="Penin A."/>
            <person name="Logacheva M."/>
        </authorList>
    </citation>
    <scope>NUCLEOTIDE SEQUENCE</scope>
    <source>
        <strain evidence="8">Hsosn_3</strain>
        <tissue evidence="8">Leaf</tissue>
    </source>
</reference>
<feature type="compositionally biased region" description="Low complexity" evidence="6">
    <location>
        <begin position="636"/>
        <end position="645"/>
    </location>
</feature>
<keyword evidence="9" id="KW-1185">Reference proteome</keyword>